<keyword evidence="2" id="KW-0813">Transport</keyword>
<gene>
    <name evidence="2" type="ORF">DMT42_33765</name>
</gene>
<dbReference type="RefSeq" id="WP_110634073.1">
    <property type="nucleotide sequence ID" value="NZ_CP029788.1"/>
</dbReference>
<dbReference type="KEGG" id="sact:DMT42_33765"/>
<evidence type="ECO:0000313" key="3">
    <source>
        <dbReference type="Proteomes" id="UP000247634"/>
    </source>
</evidence>
<name>A0A2U9PB07_STRAS</name>
<protein>
    <submittedName>
        <fullName evidence="2">Sugar transporter</fullName>
    </submittedName>
</protein>
<dbReference type="InterPro" id="IPR050490">
    <property type="entry name" value="Bact_solute-bd_prot1"/>
</dbReference>
<dbReference type="Pfam" id="PF01547">
    <property type="entry name" value="SBP_bac_1"/>
    <property type="match status" value="1"/>
</dbReference>
<dbReference type="EMBL" id="CP029788">
    <property type="protein sequence ID" value="AWT46767.1"/>
    <property type="molecule type" value="Genomic_DNA"/>
</dbReference>
<sequence length="430" mass="46145">MRRRLLALVCVSASLLSGCGLVPHGGGDGRRTVTVWLMKDSASPEFLRRFTEDFERTHTDLDLDLRIQEWTGIGPKVQAALKADPGDDSGGDTGEGGLPDVIEVGNTQVPQYVDEGGLLDLTLESLRDWGADRWLPGLAEPGQLRGTQYGIPWYAANRVVIYRKDLFEKAGVEAPPRTRAEWLEATRKLDQGPAQGIYLAGQDWYTLSGFIWDEGGELAQERDGGWKGTLDTPAALRGMDFYRRLQSLGDGPADADEEHPPQAGVFAHGDVAQIIAVPGLARAILEQNPRLEGKLGFFPVPGPTAGRPGAVFTGGSDLIVPQNTDDRAGALAVVGALTGEKWDSELARTMDYVPNKADLARAVAGEEGVAAMAKGAARGRATPSTPEWAVVEADNPIKAYMTAVLTGGDPETEARKASRRITEQLQVPLS</sequence>
<feature type="region of interest" description="Disordered" evidence="1">
    <location>
        <begin position="408"/>
        <end position="430"/>
    </location>
</feature>
<dbReference type="Proteomes" id="UP000247634">
    <property type="component" value="Chromosome"/>
</dbReference>
<dbReference type="PANTHER" id="PTHR43649">
    <property type="entry name" value="ARABINOSE-BINDING PROTEIN-RELATED"/>
    <property type="match status" value="1"/>
</dbReference>
<dbReference type="PANTHER" id="PTHR43649:SF12">
    <property type="entry name" value="DIACETYLCHITOBIOSE BINDING PROTEIN DASA"/>
    <property type="match status" value="1"/>
</dbReference>
<feature type="compositionally biased region" description="Basic and acidic residues" evidence="1">
    <location>
        <begin position="412"/>
        <end position="422"/>
    </location>
</feature>
<dbReference type="OrthoDB" id="2507686at2"/>
<reference evidence="2 3" key="1">
    <citation type="submission" date="2018-06" db="EMBL/GenBank/DDBJ databases">
        <title>The complete genome sequence of a nosiheptide producer Streptomyces actuosus ATCC 25421: deducing the ability of producing a new class III lantibiotics.</title>
        <authorList>
            <person name="Liu W."/>
            <person name="Sun F."/>
            <person name="Hu Y."/>
        </authorList>
    </citation>
    <scope>NUCLEOTIDE SEQUENCE [LARGE SCALE GENOMIC DNA]</scope>
    <source>
        <strain evidence="2 3">ATCC 25421</strain>
    </source>
</reference>
<evidence type="ECO:0000313" key="2">
    <source>
        <dbReference type="EMBL" id="AWT46767.1"/>
    </source>
</evidence>
<keyword evidence="3" id="KW-1185">Reference proteome</keyword>
<dbReference type="Gene3D" id="3.40.190.10">
    <property type="entry name" value="Periplasmic binding protein-like II"/>
    <property type="match status" value="2"/>
</dbReference>
<organism evidence="2 3">
    <name type="scientific">Streptomyces actuosus</name>
    <dbReference type="NCBI Taxonomy" id="1885"/>
    <lineage>
        <taxon>Bacteria</taxon>
        <taxon>Bacillati</taxon>
        <taxon>Actinomycetota</taxon>
        <taxon>Actinomycetes</taxon>
        <taxon>Kitasatosporales</taxon>
        <taxon>Streptomycetaceae</taxon>
        <taxon>Streptomyces</taxon>
    </lineage>
</organism>
<evidence type="ECO:0000256" key="1">
    <source>
        <dbReference type="SAM" id="MobiDB-lite"/>
    </source>
</evidence>
<dbReference type="PROSITE" id="PS51257">
    <property type="entry name" value="PROKAR_LIPOPROTEIN"/>
    <property type="match status" value="1"/>
</dbReference>
<dbReference type="InterPro" id="IPR006059">
    <property type="entry name" value="SBP"/>
</dbReference>
<dbReference type="AlphaFoldDB" id="A0A2U9PB07"/>
<proteinExistence type="predicted"/>
<accession>A0A2U9PB07</accession>
<dbReference type="SUPFAM" id="SSF53850">
    <property type="entry name" value="Periplasmic binding protein-like II"/>
    <property type="match status" value="1"/>
</dbReference>
<keyword evidence="2" id="KW-0762">Sugar transport</keyword>